<dbReference type="OrthoDB" id="4069431at2759"/>
<dbReference type="SUPFAM" id="SSF75632">
    <property type="entry name" value="Cullin homology domain"/>
    <property type="match status" value="1"/>
</dbReference>
<sequence length="628" mass="72716">MEIENADVLGWFSYKNLVHKSEDELKGFNNRLKRDIGTPRLKGPRKESDHATRYLNNVRYFLQDFANEVETSASSITPSTFTTVANFVLSIRIQLTKIQPLFTTLERALHQIGLDIRLHSIMVQLVVRIVGCKFYAELKNIVRNKFISELETMSTSCDGFYEFCNLFADIRFENSYNVVFDPTLISEPKDVDHQFILSIIRELVSAFKFQLQSRTHITNIENEAWIFMNYLSDVTMQIYPEEHFEVQRAAYLATFADIEFYKDSILQNIVVQHDGQNLHTAHCLCQIESRFSNEDLRLANLEITTKWVHQFLKGPDYQRYLIQMMDLVLRQHKSAMCSLYAFELSDGTIGKFMKLMVKHVTSYNPQSQFSPKDLELNNNEEKYVRNEEEKWLIKIKLFLKNSQHFQHFVDAFFEQYILKEIVRSKMSIEFVKSVLEGKGIYTCTALKRFCVILRNETGALYRVNKILGQSAVPEINCGVKKSIVLPGKLFPNIFSKNPSMLPFDLPEKWLCTYQAVTTDDGLNVRLYDQPHLHRVLVKASIFNNSDLSFDLNLCHAVILDTLFNKSISCSLDEAISTLSVRDITSFKNYLSTLVKVGLLSRNNNDKFAINTRFKPNMKLLVNGTLIIP</sequence>
<gene>
    <name evidence="1" type="ORF">KLDO_g3549</name>
</gene>
<proteinExistence type="predicted"/>
<dbReference type="AlphaFoldDB" id="A0A0A8LB29"/>
<organism evidence="1 2">
    <name type="scientific">Kluyveromyces dobzhanskii CBS 2104</name>
    <dbReference type="NCBI Taxonomy" id="1427455"/>
    <lineage>
        <taxon>Eukaryota</taxon>
        <taxon>Fungi</taxon>
        <taxon>Dikarya</taxon>
        <taxon>Ascomycota</taxon>
        <taxon>Saccharomycotina</taxon>
        <taxon>Saccharomycetes</taxon>
        <taxon>Saccharomycetales</taxon>
        <taxon>Saccharomycetaceae</taxon>
        <taxon>Kluyveromyces</taxon>
    </lineage>
</organism>
<dbReference type="EMBL" id="CCBQ010000044">
    <property type="protein sequence ID" value="CDO95303.1"/>
    <property type="molecule type" value="Genomic_DNA"/>
</dbReference>
<name>A0A0A8LB29_9SACH</name>
<evidence type="ECO:0000313" key="2">
    <source>
        <dbReference type="Proteomes" id="UP000031516"/>
    </source>
</evidence>
<reference evidence="1 2" key="1">
    <citation type="submission" date="2014-03" db="EMBL/GenBank/DDBJ databases">
        <title>The genome of Kluyveromyces dobzhanskii.</title>
        <authorList>
            <person name="Nystedt B."/>
            <person name="Astrom S."/>
        </authorList>
    </citation>
    <scope>NUCLEOTIDE SEQUENCE [LARGE SCALE GENOMIC DNA]</scope>
    <source>
        <strain evidence="1 2">CBS 2104</strain>
    </source>
</reference>
<accession>A0A0A8LB29</accession>
<dbReference type="Proteomes" id="UP000031516">
    <property type="component" value="Unassembled WGS sequence"/>
</dbReference>
<evidence type="ECO:0000313" key="1">
    <source>
        <dbReference type="EMBL" id="CDO95303.1"/>
    </source>
</evidence>
<dbReference type="InterPro" id="IPR036317">
    <property type="entry name" value="Cullin_homology_sf"/>
</dbReference>
<protein>
    <submittedName>
        <fullName evidence="1">WGS project CCBQ000000000 data, contig 00272</fullName>
    </submittedName>
</protein>
<keyword evidence="2" id="KW-1185">Reference proteome</keyword>
<comment type="caution">
    <text evidence="1">The sequence shown here is derived from an EMBL/GenBank/DDBJ whole genome shotgun (WGS) entry which is preliminary data.</text>
</comment>